<comment type="caution">
    <text evidence="2">The sequence shown here is derived from an EMBL/GenBank/DDBJ whole genome shotgun (WGS) entry which is preliminary data.</text>
</comment>
<name>A0ABX1QFK4_9RHOO</name>
<gene>
    <name evidence="2" type="ORF">GPA25_20730</name>
</gene>
<dbReference type="EMBL" id="WTVQ01000053">
    <property type="protein sequence ID" value="NMG77184.1"/>
    <property type="molecule type" value="Genomic_DNA"/>
</dbReference>
<dbReference type="Pfam" id="PF19040">
    <property type="entry name" value="SGNH"/>
    <property type="match status" value="1"/>
</dbReference>
<protein>
    <recommendedName>
        <fullName evidence="1">SGNH domain-containing protein</fullName>
    </recommendedName>
</protein>
<accession>A0ABX1QFK4</accession>
<organism evidence="2 3">
    <name type="scientific">Aromatoleum diolicum</name>
    <dbReference type="NCBI Taxonomy" id="75796"/>
    <lineage>
        <taxon>Bacteria</taxon>
        <taxon>Pseudomonadati</taxon>
        <taxon>Pseudomonadota</taxon>
        <taxon>Betaproteobacteria</taxon>
        <taxon>Rhodocyclales</taxon>
        <taxon>Rhodocyclaceae</taxon>
        <taxon>Aromatoleum</taxon>
    </lineage>
</organism>
<feature type="domain" description="SGNH" evidence="1">
    <location>
        <begin position="3"/>
        <end position="220"/>
    </location>
</feature>
<dbReference type="Proteomes" id="UP000648984">
    <property type="component" value="Unassembled WGS sequence"/>
</dbReference>
<feature type="non-terminal residue" evidence="2">
    <location>
        <position position="1"/>
    </location>
</feature>
<evidence type="ECO:0000313" key="3">
    <source>
        <dbReference type="Proteomes" id="UP000648984"/>
    </source>
</evidence>
<evidence type="ECO:0000259" key="1">
    <source>
        <dbReference type="Pfam" id="PF19040"/>
    </source>
</evidence>
<dbReference type="InterPro" id="IPR043968">
    <property type="entry name" value="SGNH"/>
</dbReference>
<evidence type="ECO:0000313" key="2">
    <source>
        <dbReference type="EMBL" id="NMG77184.1"/>
    </source>
</evidence>
<keyword evidence="3" id="KW-1185">Reference proteome</keyword>
<reference evidence="2 3" key="1">
    <citation type="submission" date="2019-12" db="EMBL/GenBank/DDBJ databases">
        <title>Comparative genomics gives insights into the taxonomy of the Azoarcus-Aromatoleum group and reveals separate origins of nif in the plant-associated Azoarcus and non-plant-associated Aromatoleum sub-groups.</title>
        <authorList>
            <person name="Lafos M."/>
            <person name="Maluk M."/>
            <person name="Batista M."/>
            <person name="Junghare M."/>
            <person name="Carmona M."/>
            <person name="Faoro H."/>
            <person name="Cruz L.M."/>
            <person name="Battistoni F."/>
            <person name="De Souza E."/>
            <person name="Pedrosa F."/>
            <person name="Chen W.-M."/>
            <person name="Poole P.S."/>
            <person name="Dixon R.A."/>
            <person name="James E.K."/>
        </authorList>
    </citation>
    <scope>NUCLEOTIDE SEQUENCE [LARGE SCALE GENOMIC DNA]</scope>
    <source>
        <strain evidence="2 3">22Lin</strain>
    </source>
</reference>
<proteinExistence type="predicted"/>
<sequence>GGQGVNLIQLSDGGCVPLYGMAILKDGKLNDCRRMVNAAIDYVVRTPEIGTVFLGGRWMAYASGRELKDPPGHVSDEKLVLPEQAGTDHLDRAEVFTRSLDETLRRLTTAGKRVVFLHAIPELPFDARDCIAWNPNRFVSRTPRPDCQFSREVNEVRNTEFRPLLDAVLAKYADIAVFDPIPLMCDAEVCRGRRDGMLLYRDDDHLSLDGSYWLGRQMRPLLPALLGRGSKPAGLGAAAGGL</sequence>
<dbReference type="RefSeq" id="WP_211163264.1">
    <property type="nucleotide sequence ID" value="NZ_WTVQ01000053.1"/>
</dbReference>